<organism evidence="1 2">
    <name type="scientific">Dreissena polymorpha</name>
    <name type="common">Zebra mussel</name>
    <name type="synonym">Mytilus polymorpha</name>
    <dbReference type="NCBI Taxonomy" id="45954"/>
    <lineage>
        <taxon>Eukaryota</taxon>
        <taxon>Metazoa</taxon>
        <taxon>Spiralia</taxon>
        <taxon>Lophotrochozoa</taxon>
        <taxon>Mollusca</taxon>
        <taxon>Bivalvia</taxon>
        <taxon>Autobranchia</taxon>
        <taxon>Heteroconchia</taxon>
        <taxon>Euheterodonta</taxon>
        <taxon>Imparidentia</taxon>
        <taxon>Neoheterodontei</taxon>
        <taxon>Myida</taxon>
        <taxon>Dreissenoidea</taxon>
        <taxon>Dreissenidae</taxon>
        <taxon>Dreissena</taxon>
    </lineage>
</organism>
<proteinExistence type="predicted"/>
<dbReference type="Proteomes" id="UP000828390">
    <property type="component" value="Unassembled WGS sequence"/>
</dbReference>
<protein>
    <submittedName>
        <fullName evidence="1">Uncharacterized protein</fullName>
    </submittedName>
</protein>
<reference evidence="1" key="1">
    <citation type="journal article" date="2019" name="bioRxiv">
        <title>The Genome of the Zebra Mussel, Dreissena polymorpha: A Resource for Invasive Species Research.</title>
        <authorList>
            <person name="McCartney M.A."/>
            <person name="Auch B."/>
            <person name="Kono T."/>
            <person name="Mallez S."/>
            <person name="Zhang Y."/>
            <person name="Obille A."/>
            <person name="Becker A."/>
            <person name="Abrahante J.E."/>
            <person name="Garbe J."/>
            <person name="Badalamenti J.P."/>
            <person name="Herman A."/>
            <person name="Mangelson H."/>
            <person name="Liachko I."/>
            <person name="Sullivan S."/>
            <person name="Sone E.D."/>
            <person name="Koren S."/>
            <person name="Silverstein K.A.T."/>
            <person name="Beckman K.B."/>
            <person name="Gohl D.M."/>
        </authorList>
    </citation>
    <scope>NUCLEOTIDE SEQUENCE</scope>
    <source>
        <strain evidence="1">Duluth1</strain>
        <tissue evidence="1">Whole animal</tissue>
    </source>
</reference>
<reference evidence="1" key="2">
    <citation type="submission" date="2020-11" db="EMBL/GenBank/DDBJ databases">
        <authorList>
            <person name="McCartney M.A."/>
            <person name="Auch B."/>
            <person name="Kono T."/>
            <person name="Mallez S."/>
            <person name="Becker A."/>
            <person name="Gohl D.M."/>
            <person name="Silverstein K.A.T."/>
            <person name="Koren S."/>
            <person name="Bechman K.B."/>
            <person name="Herman A."/>
            <person name="Abrahante J.E."/>
            <person name="Garbe J."/>
        </authorList>
    </citation>
    <scope>NUCLEOTIDE SEQUENCE</scope>
    <source>
        <strain evidence="1">Duluth1</strain>
        <tissue evidence="1">Whole animal</tissue>
    </source>
</reference>
<keyword evidence="2" id="KW-1185">Reference proteome</keyword>
<dbReference type="AlphaFoldDB" id="A0A9D3Y3X6"/>
<comment type="caution">
    <text evidence="1">The sequence shown here is derived from an EMBL/GenBank/DDBJ whole genome shotgun (WGS) entry which is preliminary data.</text>
</comment>
<accession>A0A9D3Y3X6</accession>
<gene>
    <name evidence="1" type="ORF">DPMN_194503</name>
</gene>
<sequence length="131" mass="13483">MKNDKSPGSDGLSTCVARWATHPLNSIARLGAVVSGESVAEGTLTDPDETWQTCVALCAKHPPSSSARLSAVVCGESVAEGTLTDPYLPSTKLGGLVWPGGARLGAVVSGESVAEGTLTGPYWPRYRILGT</sequence>
<evidence type="ECO:0000313" key="1">
    <source>
        <dbReference type="EMBL" id="KAH3692751.1"/>
    </source>
</evidence>
<evidence type="ECO:0000313" key="2">
    <source>
        <dbReference type="Proteomes" id="UP000828390"/>
    </source>
</evidence>
<dbReference type="EMBL" id="JAIWYP010000019">
    <property type="protein sequence ID" value="KAH3692751.1"/>
    <property type="molecule type" value="Genomic_DNA"/>
</dbReference>
<name>A0A9D3Y3X6_DREPO</name>